<reference evidence="4 5" key="1">
    <citation type="submission" date="2017-12" db="EMBL/GenBank/DDBJ databases">
        <title>Phylogenetic diversity of female urinary microbiome.</title>
        <authorList>
            <person name="Thomas-White K."/>
            <person name="Wolfe A.J."/>
        </authorList>
    </citation>
    <scope>NUCLEOTIDE SEQUENCE [LARGE SCALE GENOMIC DNA]</scope>
    <source>
        <strain evidence="4 5">UMB0844</strain>
    </source>
</reference>
<dbReference type="Proteomes" id="UP000234775">
    <property type="component" value="Unassembled WGS sequence"/>
</dbReference>
<evidence type="ECO:0000256" key="2">
    <source>
        <dbReference type="SAM" id="Phobius"/>
    </source>
</evidence>
<keyword evidence="2" id="KW-1133">Transmembrane helix</keyword>
<dbReference type="OrthoDB" id="1693294at2"/>
<keyword evidence="5" id="KW-1185">Reference proteome</keyword>
<name>A0A2I1K614_9LACT</name>
<proteinExistence type="predicted"/>
<dbReference type="EMBL" id="PKGZ01000005">
    <property type="protein sequence ID" value="PKY91081.1"/>
    <property type="molecule type" value="Genomic_DNA"/>
</dbReference>
<dbReference type="NCBIfam" id="TIGR01168">
    <property type="entry name" value="YSIRK_signal"/>
    <property type="match status" value="1"/>
</dbReference>
<organism evidence="4 5">
    <name type="scientific">Aerococcus christensenii</name>
    <dbReference type="NCBI Taxonomy" id="87541"/>
    <lineage>
        <taxon>Bacteria</taxon>
        <taxon>Bacillati</taxon>
        <taxon>Bacillota</taxon>
        <taxon>Bacilli</taxon>
        <taxon>Lactobacillales</taxon>
        <taxon>Aerococcaceae</taxon>
        <taxon>Aerococcus</taxon>
    </lineage>
</organism>
<evidence type="ECO:0000313" key="4">
    <source>
        <dbReference type="EMBL" id="PKY91081.1"/>
    </source>
</evidence>
<dbReference type="InterPro" id="IPR005877">
    <property type="entry name" value="YSIRK_signal_dom"/>
</dbReference>
<feature type="domain" description="YSIRK Gram-positive signal peptide" evidence="3">
    <location>
        <begin position="18"/>
        <end position="37"/>
    </location>
</feature>
<keyword evidence="1" id="KW-0732">Signal</keyword>
<keyword evidence="2" id="KW-0812">Transmembrane</keyword>
<evidence type="ECO:0000259" key="3">
    <source>
        <dbReference type="Pfam" id="PF04650"/>
    </source>
</evidence>
<dbReference type="Pfam" id="PF04650">
    <property type="entry name" value="YSIRK_signal"/>
    <property type="match status" value="1"/>
</dbReference>
<keyword evidence="2" id="KW-0472">Membrane</keyword>
<dbReference type="RefSeq" id="WP_082715750.1">
    <property type="nucleotide sequence ID" value="NZ_CP118095.1"/>
</dbReference>
<sequence length="46" mass="5275">MEKVNKSVNKKGQRSMHRKRRYGLRKLSVGLVSCALGYIIIFPNVV</sequence>
<evidence type="ECO:0000256" key="1">
    <source>
        <dbReference type="ARBA" id="ARBA00022729"/>
    </source>
</evidence>
<accession>A0A2I1K614</accession>
<evidence type="ECO:0000313" key="5">
    <source>
        <dbReference type="Proteomes" id="UP000234775"/>
    </source>
</evidence>
<feature type="transmembrane region" description="Helical" evidence="2">
    <location>
        <begin position="23"/>
        <end position="41"/>
    </location>
</feature>
<dbReference type="AlphaFoldDB" id="A0A2I1K614"/>
<gene>
    <name evidence="4" type="ORF">CYJ27_06440</name>
</gene>
<protein>
    <recommendedName>
        <fullName evidence="3">YSIRK Gram-positive signal peptide domain-containing protein</fullName>
    </recommendedName>
</protein>
<comment type="caution">
    <text evidence="4">The sequence shown here is derived from an EMBL/GenBank/DDBJ whole genome shotgun (WGS) entry which is preliminary data.</text>
</comment>